<name>L7KKP8_9ACTN</name>
<feature type="transmembrane region" description="Helical" evidence="1">
    <location>
        <begin position="173"/>
        <end position="194"/>
    </location>
</feature>
<proteinExistence type="predicted"/>
<protein>
    <submittedName>
        <fullName evidence="2">Uncharacterized protein</fullName>
    </submittedName>
</protein>
<keyword evidence="1" id="KW-1133">Transmembrane helix</keyword>
<dbReference type="RefSeq" id="WP_005175091.1">
    <property type="nucleotide sequence ID" value="NZ_BANR01000010.1"/>
</dbReference>
<dbReference type="eggNOG" id="ENOG50330XM">
    <property type="taxonomic scope" value="Bacteria"/>
</dbReference>
<dbReference type="STRING" id="1220583.GOACH_10_01570"/>
<evidence type="ECO:0000313" key="2">
    <source>
        <dbReference type="EMBL" id="GAC49189.1"/>
    </source>
</evidence>
<dbReference type="EMBL" id="BANR01000010">
    <property type="protein sequence ID" value="GAC49189.1"/>
    <property type="molecule type" value="Genomic_DNA"/>
</dbReference>
<keyword evidence="1" id="KW-0472">Membrane</keyword>
<keyword evidence="1" id="KW-0812">Transmembrane</keyword>
<evidence type="ECO:0000256" key="1">
    <source>
        <dbReference type="SAM" id="Phobius"/>
    </source>
</evidence>
<dbReference type="AlphaFoldDB" id="L7KKP8"/>
<keyword evidence="3" id="KW-1185">Reference proteome</keyword>
<reference evidence="2 3" key="1">
    <citation type="submission" date="2012-12" db="EMBL/GenBank/DDBJ databases">
        <title>Whole genome shotgun sequence of Gordonia aichiensis NBRC 108223.</title>
        <authorList>
            <person name="Isaki-Nakamura S."/>
            <person name="Hosoyama A."/>
            <person name="Tsuchikane K."/>
            <person name="Ando Y."/>
            <person name="Baba S."/>
            <person name="Ohji S."/>
            <person name="Hamada M."/>
            <person name="Tamura T."/>
            <person name="Yamazoe A."/>
            <person name="Yamazaki S."/>
            <person name="Fujita N."/>
        </authorList>
    </citation>
    <scope>NUCLEOTIDE SEQUENCE [LARGE SCALE GENOMIC DNA]</scope>
    <source>
        <strain evidence="2 3">NBRC 108223</strain>
    </source>
</reference>
<sequence length="255" mass="28566">MDGQPNNYWSQRLGLWCTWIFAALTVIGWLGIAHFFKPEAADSSAAHIKEWFTDDHRWGIIVGCSIFYVACGLLVPGSIQFGLMLAKIEGRRPIWSITTGVCGIFISLIIFFNACAWITAAYRPENGADVIQAWYDWAWFAFLLGWIYLAVEMLATAVVELSDKRPEPMIPRWLTWLTIAGAVTLITAAGPAFFKSGPFAYNGLLGFYLPMVVWGMYLVLTTWFMLKELSREEAAEVADNFTDGEVTVAIAGRPR</sequence>
<organism evidence="2 3">
    <name type="scientific">Gordonia aichiensis NBRC 108223</name>
    <dbReference type="NCBI Taxonomy" id="1220583"/>
    <lineage>
        <taxon>Bacteria</taxon>
        <taxon>Bacillati</taxon>
        <taxon>Actinomycetota</taxon>
        <taxon>Actinomycetes</taxon>
        <taxon>Mycobacteriales</taxon>
        <taxon>Gordoniaceae</taxon>
        <taxon>Gordonia</taxon>
    </lineage>
</organism>
<feature type="transmembrane region" description="Helical" evidence="1">
    <location>
        <begin position="139"/>
        <end position="161"/>
    </location>
</feature>
<gene>
    <name evidence="2" type="ORF">GOACH_10_01570</name>
</gene>
<evidence type="ECO:0000313" key="3">
    <source>
        <dbReference type="Proteomes" id="UP000010988"/>
    </source>
</evidence>
<feature type="transmembrane region" description="Helical" evidence="1">
    <location>
        <begin position="206"/>
        <end position="226"/>
    </location>
</feature>
<accession>L7KKP8</accession>
<dbReference type="Proteomes" id="UP000010988">
    <property type="component" value="Unassembled WGS sequence"/>
</dbReference>
<comment type="caution">
    <text evidence="2">The sequence shown here is derived from an EMBL/GenBank/DDBJ whole genome shotgun (WGS) entry which is preliminary data.</text>
</comment>
<feature type="transmembrane region" description="Helical" evidence="1">
    <location>
        <begin position="95"/>
        <end position="119"/>
    </location>
</feature>
<feature type="transmembrane region" description="Helical" evidence="1">
    <location>
        <begin position="56"/>
        <end position="75"/>
    </location>
</feature>
<feature type="transmembrane region" description="Helical" evidence="1">
    <location>
        <begin position="12"/>
        <end position="36"/>
    </location>
</feature>